<protein>
    <submittedName>
        <fullName evidence="1">Uncharacterized protein</fullName>
    </submittedName>
</protein>
<evidence type="ECO:0000313" key="2">
    <source>
        <dbReference type="Proteomes" id="UP000037696"/>
    </source>
</evidence>
<dbReference type="OrthoDB" id="4365539at2759"/>
<keyword evidence="2" id="KW-1185">Reference proteome</keyword>
<dbReference type="Proteomes" id="UP000037696">
    <property type="component" value="Unassembled WGS sequence"/>
</dbReference>
<name>A0A0M9WEB9_9EURO</name>
<comment type="caution">
    <text evidence="1">The sequence shown here is derived from an EMBL/GenBank/DDBJ whole genome shotgun (WGS) entry which is preliminary data.</text>
</comment>
<reference evidence="1 2" key="1">
    <citation type="submission" date="2015-08" db="EMBL/GenBank/DDBJ databases">
        <title>Genome sequencing of Penicillium nordicum.</title>
        <authorList>
            <person name="Nguyen H.D."/>
            <person name="Seifert K.A."/>
        </authorList>
    </citation>
    <scope>NUCLEOTIDE SEQUENCE [LARGE SCALE GENOMIC DNA]</scope>
    <source>
        <strain evidence="1 2">DAOMC 185683</strain>
    </source>
</reference>
<sequence length="164" mass="18358">MPLNKYPDNEEIGNMNNEKRFLTACACFKSCLYEELQFLSLGDGLRPEIIPILHKLVKLLQAIFLLGKEMARTCPDCLTVRNRPTDHFLVQFERMCNGRIMAPLTRAIADLEADELLPTPKASVDFYVSADLDDCRADASVLLSGDELPLDIADGVQFPKASRP</sequence>
<evidence type="ECO:0000313" key="1">
    <source>
        <dbReference type="EMBL" id="KOS41635.1"/>
    </source>
</evidence>
<dbReference type="STRING" id="229535.A0A0M9WEB9"/>
<dbReference type="EMBL" id="LHQQ01000126">
    <property type="protein sequence ID" value="KOS41635.1"/>
    <property type="molecule type" value="Genomic_DNA"/>
</dbReference>
<proteinExistence type="predicted"/>
<gene>
    <name evidence="1" type="ORF">ACN38_g7492</name>
</gene>
<organism evidence="1 2">
    <name type="scientific">Penicillium nordicum</name>
    <dbReference type="NCBI Taxonomy" id="229535"/>
    <lineage>
        <taxon>Eukaryota</taxon>
        <taxon>Fungi</taxon>
        <taxon>Dikarya</taxon>
        <taxon>Ascomycota</taxon>
        <taxon>Pezizomycotina</taxon>
        <taxon>Eurotiomycetes</taxon>
        <taxon>Eurotiomycetidae</taxon>
        <taxon>Eurotiales</taxon>
        <taxon>Aspergillaceae</taxon>
        <taxon>Penicillium</taxon>
    </lineage>
</organism>
<dbReference type="AlphaFoldDB" id="A0A0M9WEB9"/>
<accession>A0A0M9WEB9</accession>